<sequence length="50" mass="5417">MNQAPQMIKAPLALVSWLSGVMAGILGASTWWFAAAPRVRPRARSLLTHS</sequence>
<comment type="caution">
    <text evidence="2">The sequence shown here is derived from an EMBL/GenBank/DDBJ whole genome shotgun (WGS) entry which is preliminary data.</text>
</comment>
<name>A0A375FNT0_9BURK</name>
<reference evidence="3" key="1">
    <citation type="submission" date="2018-01" db="EMBL/GenBank/DDBJ databases">
        <authorList>
            <person name="Gaut B.S."/>
            <person name="Morton B.R."/>
            <person name="Clegg M.T."/>
            <person name="Duvall M.R."/>
        </authorList>
    </citation>
    <scope>NUCLEOTIDE SEQUENCE [LARGE SCALE GENOMIC DNA]</scope>
</reference>
<feature type="transmembrane region" description="Helical" evidence="1">
    <location>
        <begin position="12"/>
        <end position="34"/>
    </location>
</feature>
<gene>
    <name evidence="2" type="ORF">CO2235_U600003</name>
</gene>
<organism evidence="2 3">
    <name type="scientific">Cupriavidus oxalaticus</name>
    <dbReference type="NCBI Taxonomy" id="96344"/>
    <lineage>
        <taxon>Bacteria</taxon>
        <taxon>Pseudomonadati</taxon>
        <taxon>Pseudomonadota</taxon>
        <taxon>Betaproteobacteria</taxon>
        <taxon>Burkholderiales</taxon>
        <taxon>Burkholderiaceae</taxon>
        <taxon>Cupriavidus</taxon>
    </lineage>
</organism>
<keyword evidence="1" id="KW-1133">Transmembrane helix</keyword>
<evidence type="ECO:0000256" key="1">
    <source>
        <dbReference type="SAM" id="Phobius"/>
    </source>
</evidence>
<keyword evidence="1" id="KW-0472">Membrane</keyword>
<accession>A0A375FNT0</accession>
<dbReference type="EMBL" id="OGUS01000066">
    <property type="protein sequence ID" value="SPC06558.1"/>
    <property type="molecule type" value="Genomic_DNA"/>
</dbReference>
<evidence type="ECO:0000313" key="2">
    <source>
        <dbReference type="EMBL" id="SPC06558.1"/>
    </source>
</evidence>
<dbReference type="AlphaFoldDB" id="A0A375FNT0"/>
<protein>
    <submittedName>
        <fullName evidence="2">Uncharacterized protein</fullName>
    </submittedName>
</protein>
<keyword evidence="1" id="KW-0812">Transmembrane</keyword>
<evidence type="ECO:0000313" key="3">
    <source>
        <dbReference type="Proteomes" id="UP000256862"/>
    </source>
</evidence>
<dbReference type="Proteomes" id="UP000256862">
    <property type="component" value="Unassembled WGS sequence"/>
</dbReference>
<proteinExistence type="predicted"/>